<dbReference type="Proteomes" id="UP000310108">
    <property type="component" value="Unassembled WGS sequence"/>
</dbReference>
<dbReference type="EMBL" id="PJEX01000109">
    <property type="protein sequence ID" value="TKW55157.1"/>
    <property type="molecule type" value="Genomic_DNA"/>
</dbReference>
<comment type="caution">
    <text evidence="2">The sequence shown here is derived from an EMBL/GenBank/DDBJ whole genome shotgun (WGS) entry which is preliminary data.</text>
</comment>
<name>A0A4U6XKG5_9PEZI</name>
<sequence length="133" mass="13916">MISIVKLSMVAFAAAAAAADYLFEVAATPTSSGDCTFTVTELIYGFTGDYHPTATVTLYKDTVTVPKPTDCLGCNHITTTRELAPFYGGIGPQILKVIYVYATTPTTVSTWACATSPTTTTTTVPPPGPGPLK</sequence>
<gene>
    <name evidence="2" type="ORF">CTA1_11966</name>
</gene>
<reference evidence="2 3" key="1">
    <citation type="journal article" date="2019" name="PLoS ONE">
        <title>Comparative genome analysis indicates high evolutionary potential of pathogenicity genes in Colletotrichum tanaceti.</title>
        <authorList>
            <person name="Lelwala R.V."/>
            <person name="Korhonen P.K."/>
            <person name="Young N.D."/>
            <person name="Scott J.B."/>
            <person name="Ades P.A."/>
            <person name="Gasser R.B."/>
            <person name="Taylor P.W.J."/>
        </authorList>
    </citation>
    <scope>NUCLEOTIDE SEQUENCE [LARGE SCALE GENOMIC DNA]</scope>
    <source>
        <strain evidence="2">BRIP57314</strain>
    </source>
</reference>
<protein>
    <recommendedName>
        <fullName evidence="4">Clock-controlled protein 6</fullName>
    </recommendedName>
</protein>
<keyword evidence="3" id="KW-1185">Reference proteome</keyword>
<evidence type="ECO:0008006" key="4">
    <source>
        <dbReference type="Google" id="ProtNLM"/>
    </source>
</evidence>
<feature type="chain" id="PRO_5020566489" description="Clock-controlled protein 6" evidence="1">
    <location>
        <begin position="20"/>
        <end position="133"/>
    </location>
</feature>
<evidence type="ECO:0000313" key="2">
    <source>
        <dbReference type="EMBL" id="TKW55157.1"/>
    </source>
</evidence>
<dbReference type="OrthoDB" id="4829462at2759"/>
<organism evidence="2 3">
    <name type="scientific">Colletotrichum tanaceti</name>
    <dbReference type="NCBI Taxonomy" id="1306861"/>
    <lineage>
        <taxon>Eukaryota</taxon>
        <taxon>Fungi</taxon>
        <taxon>Dikarya</taxon>
        <taxon>Ascomycota</taxon>
        <taxon>Pezizomycotina</taxon>
        <taxon>Sordariomycetes</taxon>
        <taxon>Hypocreomycetidae</taxon>
        <taxon>Glomerellales</taxon>
        <taxon>Glomerellaceae</taxon>
        <taxon>Colletotrichum</taxon>
        <taxon>Colletotrichum destructivum species complex</taxon>
    </lineage>
</organism>
<feature type="signal peptide" evidence="1">
    <location>
        <begin position="1"/>
        <end position="19"/>
    </location>
</feature>
<evidence type="ECO:0000256" key="1">
    <source>
        <dbReference type="SAM" id="SignalP"/>
    </source>
</evidence>
<dbReference type="AlphaFoldDB" id="A0A4U6XKG5"/>
<evidence type="ECO:0000313" key="3">
    <source>
        <dbReference type="Proteomes" id="UP000310108"/>
    </source>
</evidence>
<proteinExistence type="predicted"/>
<accession>A0A4U6XKG5</accession>
<keyword evidence="1" id="KW-0732">Signal</keyword>